<feature type="transmembrane region" description="Helical" evidence="10">
    <location>
        <begin position="6"/>
        <end position="31"/>
    </location>
</feature>
<feature type="transmembrane region" description="Helical" evidence="10">
    <location>
        <begin position="65"/>
        <end position="88"/>
    </location>
</feature>
<feature type="transmembrane region" description="Helical" evidence="10">
    <location>
        <begin position="38"/>
        <end position="59"/>
    </location>
</feature>
<protein>
    <recommendedName>
        <fullName evidence="3">NADH-ubiquinone oxidoreductase chain 4L</fullName>
    </recommendedName>
    <alternativeName>
        <fullName evidence="9">NADH dehydrogenase subunit 4L</fullName>
    </alternativeName>
</protein>
<sequence>MGSSKLLVNVGWCSQAMVCAIMVVLAILCILFQRHSLLSVLLGFEVFSLVLFYCFIWVFGVMQSLVGFSLVFLCLEVCVMSVCLALMVKLVSSVGSDYVGASSLTRGF</sequence>
<keyword evidence="11" id="KW-0496">Mitochondrion</keyword>
<accession>A0A0U2TNK5</accession>
<evidence type="ECO:0000256" key="3">
    <source>
        <dbReference type="ARBA" id="ARBA00016612"/>
    </source>
</evidence>
<dbReference type="Pfam" id="PF00420">
    <property type="entry name" value="Oxidored_q2"/>
    <property type="match status" value="1"/>
</dbReference>
<evidence type="ECO:0000313" key="11">
    <source>
        <dbReference type="EMBL" id="ALQ78692.1"/>
    </source>
</evidence>
<comment type="similarity">
    <text evidence="2">Belongs to the complex I subunit 4L family.</text>
</comment>
<dbReference type="AlphaFoldDB" id="A0A0U2TNK5"/>
<name>A0A0U2TNK5_9BIVA</name>
<dbReference type="Gene3D" id="1.10.287.3510">
    <property type="match status" value="1"/>
</dbReference>
<comment type="subcellular location">
    <subcellularLocation>
        <location evidence="1">Membrane</location>
        <topology evidence="1">Multi-pass membrane protein</topology>
    </subcellularLocation>
</comment>
<evidence type="ECO:0000256" key="1">
    <source>
        <dbReference type="ARBA" id="ARBA00004141"/>
    </source>
</evidence>
<dbReference type="InterPro" id="IPR039428">
    <property type="entry name" value="NUOK/Mnh_C1-like"/>
</dbReference>
<proteinExistence type="inferred from homology"/>
<evidence type="ECO:0000256" key="8">
    <source>
        <dbReference type="ARBA" id="ARBA00023136"/>
    </source>
</evidence>
<dbReference type="EMBL" id="KT247375">
    <property type="protein sequence ID" value="ALQ78692.1"/>
    <property type="molecule type" value="Genomic_DNA"/>
</dbReference>
<organism evidence="11">
    <name type="scientific">Potomida littoralis</name>
    <dbReference type="NCBI Taxonomy" id="165005"/>
    <lineage>
        <taxon>Eukaryota</taxon>
        <taxon>Metazoa</taxon>
        <taxon>Spiralia</taxon>
        <taxon>Lophotrochozoa</taxon>
        <taxon>Mollusca</taxon>
        <taxon>Bivalvia</taxon>
        <taxon>Autobranchia</taxon>
        <taxon>Heteroconchia</taxon>
        <taxon>Palaeoheterodonta</taxon>
        <taxon>Unionida</taxon>
        <taxon>Unionoidea</taxon>
        <taxon>Unionidae</taxon>
        <taxon>Gonideinae</taxon>
        <taxon>Potomida</taxon>
    </lineage>
</organism>
<keyword evidence="4 10" id="KW-0812">Transmembrane</keyword>
<evidence type="ECO:0000256" key="7">
    <source>
        <dbReference type="ARBA" id="ARBA00023027"/>
    </source>
</evidence>
<evidence type="ECO:0000256" key="5">
    <source>
        <dbReference type="ARBA" id="ARBA00022967"/>
    </source>
</evidence>
<reference evidence="11" key="1">
    <citation type="journal article" date="2016" name="Mitochondrial DNA A DNA Mapp Seq Anal">
        <title>The male and female complete mitochondrial genome sequences of the Endangered freshwater mussel Potomida littoralis (Cuvier, 1798) (Bivalvia: Unionidae).</title>
        <authorList>
            <person name="Froufe E."/>
            <person name="Gan H.M."/>
            <person name="Lee Y.P."/>
            <person name="Carneiro J."/>
            <person name="Varandas S."/>
            <person name="Teixeira A."/>
            <person name="Zieritz A."/>
            <person name="Sousa R."/>
            <person name="Lopes-Lima M."/>
        </authorList>
    </citation>
    <scope>NUCLEOTIDE SEQUENCE</scope>
    <source>
        <strain evidence="11">PL702M</strain>
        <tissue evidence="11">Gonad tissue</tissue>
    </source>
</reference>
<evidence type="ECO:0000256" key="6">
    <source>
        <dbReference type="ARBA" id="ARBA00022989"/>
    </source>
</evidence>
<evidence type="ECO:0000256" key="10">
    <source>
        <dbReference type="SAM" id="Phobius"/>
    </source>
</evidence>
<evidence type="ECO:0000256" key="4">
    <source>
        <dbReference type="ARBA" id="ARBA00022692"/>
    </source>
</evidence>
<evidence type="ECO:0000256" key="9">
    <source>
        <dbReference type="ARBA" id="ARBA00031586"/>
    </source>
</evidence>
<gene>
    <name evidence="11" type="primary">nad4l</name>
</gene>
<dbReference type="GO" id="GO:0016020">
    <property type="term" value="C:membrane"/>
    <property type="evidence" value="ECO:0007669"/>
    <property type="project" value="UniProtKB-SubCell"/>
</dbReference>
<keyword evidence="5" id="KW-1278">Translocase</keyword>
<evidence type="ECO:0000256" key="2">
    <source>
        <dbReference type="ARBA" id="ARBA00010519"/>
    </source>
</evidence>
<keyword evidence="8 10" id="KW-0472">Membrane</keyword>
<keyword evidence="7" id="KW-0520">NAD</keyword>
<keyword evidence="6 10" id="KW-1133">Transmembrane helix</keyword>
<geneLocation type="mitochondrion" evidence="11"/>